<dbReference type="STRING" id="610130.Closa_0214"/>
<dbReference type="PANTHER" id="PTHR30349">
    <property type="entry name" value="PHAGE INTEGRASE-RELATED"/>
    <property type="match status" value="1"/>
</dbReference>
<dbReference type="InterPro" id="IPR013762">
    <property type="entry name" value="Integrase-like_cat_sf"/>
</dbReference>
<gene>
    <name evidence="3" type="ordered locus">Closa_0214</name>
</gene>
<feature type="domain" description="Tyr recombinase" evidence="2">
    <location>
        <begin position="166"/>
        <end position="362"/>
    </location>
</feature>
<organism evidence="3 4">
    <name type="scientific">Lacrimispora saccharolytica (strain ATCC 35040 / DSM 2544 / NRCC 2533 / WM1)</name>
    <name type="common">Clostridium saccharolyticum</name>
    <dbReference type="NCBI Taxonomy" id="610130"/>
    <lineage>
        <taxon>Bacteria</taxon>
        <taxon>Bacillati</taxon>
        <taxon>Bacillota</taxon>
        <taxon>Clostridia</taxon>
        <taxon>Lachnospirales</taxon>
        <taxon>Lachnospiraceae</taxon>
        <taxon>Lacrimispora</taxon>
    </lineage>
</organism>
<dbReference type="GO" id="GO:0006310">
    <property type="term" value="P:DNA recombination"/>
    <property type="evidence" value="ECO:0007669"/>
    <property type="project" value="UniProtKB-KW"/>
</dbReference>
<dbReference type="PANTHER" id="PTHR30349:SF91">
    <property type="entry name" value="INTA PROTEIN"/>
    <property type="match status" value="1"/>
</dbReference>
<dbReference type="eggNOG" id="COG0582">
    <property type="taxonomic scope" value="Bacteria"/>
</dbReference>
<reference evidence="3" key="1">
    <citation type="submission" date="2010-07" db="EMBL/GenBank/DDBJ databases">
        <title>Complete sequence of Clostridium saccharolyticum WM1.</title>
        <authorList>
            <consortium name="US DOE Joint Genome Institute"/>
            <person name="Lucas S."/>
            <person name="Copeland A."/>
            <person name="Lapidus A."/>
            <person name="Cheng J.-F."/>
            <person name="Bruce D."/>
            <person name="Goodwin L."/>
            <person name="Pitluck S."/>
            <person name="Chertkov O."/>
            <person name="Detter J.C."/>
            <person name="Han C."/>
            <person name="Tapia R."/>
            <person name="Land M."/>
            <person name="Hauser L."/>
            <person name="Chang Y.-J."/>
            <person name="Jeffries C."/>
            <person name="Kyrpides N."/>
            <person name="Ivanova N."/>
            <person name="Mikhailova N."/>
            <person name="Mouttaki H."/>
            <person name="Lin L."/>
            <person name="Zhou J."/>
            <person name="Hemme C.L."/>
            <person name="Woyke T."/>
        </authorList>
    </citation>
    <scope>NUCLEOTIDE SEQUENCE [LARGE SCALE GENOMIC DNA]</scope>
    <source>
        <strain evidence="3">WM1</strain>
    </source>
</reference>
<evidence type="ECO:0000256" key="1">
    <source>
        <dbReference type="ARBA" id="ARBA00023172"/>
    </source>
</evidence>
<dbReference type="Proteomes" id="UP000001662">
    <property type="component" value="Chromosome"/>
</dbReference>
<dbReference type="KEGG" id="csh:Closa_0214"/>
<dbReference type="GO" id="GO:0015074">
    <property type="term" value="P:DNA integration"/>
    <property type="evidence" value="ECO:0007669"/>
    <property type="project" value="InterPro"/>
</dbReference>
<dbReference type="Gene3D" id="1.10.443.10">
    <property type="entry name" value="Intergrase catalytic core"/>
    <property type="match status" value="1"/>
</dbReference>
<keyword evidence="4" id="KW-1185">Reference proteome</keyword>
<dbReference type="GO" id="GO:0003677">
    <property type="term" value="F:DNA binding"/>
    <property type="evidence" value="ECO:0007669"/>
    <property type="project" value="InterPro"/>
</dbReference>
<dbReference type="InterPro" id="IPR011010">
    <property type="entry name" value="DNA_brk_join_enz"/>
</dbReference>
<dbReference type="SUPFAM" id="SSF56349">
    <property type="entry name" value="DNA breaking-rejoining enzymes"/>
    <property type="match status" value="1"/>
</dbReference>
<dbReference type="InterPro" id="IPR050090">
    <property type="entry name" value="Tyrosine_recombinase_XerCD"/>
</dbReference>
<sequence>MPRRGENIYKRKDGRWEGRVLKSPGRYQYVYARTYKEVKEKKKLLQEGITKELPSNTHSRCDAAKEFTAWLHGDLTGRVKPSTYESYYRCIVGYVIPFYQEKGNEQISLQTTSDFSCRINNHEGVSVSYRRKILTIYKTALREIMKRNKECDSILNAIQMPRKISAEVQAFSVKEQRMLERTIIQSPDKRCLGILLCFYTGIRLGEVCGLKWEDIDFEAGTMVVTRTVSRIKNFDETKKKTVLYIGKPKSIHSVRKIPLPDFLLELARELKMERSDNNHFILTNSEYPMDPRKYQKLFQKLLTHASVKKRKFHAIRHTFATRALELGIDIKTLSEILGHSNVSITLNIYAHSMYEQKKKAIGKLNAMYVMHTETPLLTVKDSVTVA</sequence>
<dbReference type="OrthoDB" id="111144at2"/>
<dbReference type="HOGENOM" id="CLU_027562_17_1_9"/>
<protein>
    <submittedName>
        <fullName evidence="3">Integrase family protein</fullName>
    </submittedName>
</protein>
<proteinExistence type="predicted"/>
<dbReference type="RefSeq" id="WP_013270954.1">
    <property type="nucleotide sequence ID" value="NC_014376.1"/>
</dbReference>
<dbReference type="CDD" id="cd01189">
    <property type="entry name" value="INT_ICEBs1_C_like"/>
    <property type="match status" value="1"/>
</dbReference>
<name>D9R1W3_LACSW</name>
<dbReference type="AlphaFoldDB" id="D9R1W3"/>
<dbReference type="PaxDb" id="610130-Closa_0214"/>
<evidence type="ECO:0000313" key="4">
    <source>
        <dbReference type="Proteomes" id="UP000001662"/>
    </source>
</evidence>
<dbReference type="EMBL" id="CP002109">
    <property type="protein sequence ID" value="ADL02854.1"/>
    <property type="molecule type" value="Genomic_DNA"/>
</dbReference>
<dbReference type="Pfam" id="PF00589">
    <property type="entry name" value="Phage_integrase"/>
    <property type="match status" value="1"/>
</dbReference>
<dbReference type="InterPro" id="IPR002104">
    <property type="entry name" value="Integrase_catalytic"/>
</dbReference>
<evidence type="ECO:0000259" key="2">
    <source>
        <dbReference type="PROSITE" id="PS51898"/>
    </source>
</evidence>
<accession>D9R1W3</accession>
<dbReference type="PROSITE" id="PS51898">
    <property type="entry name" value="TYR_RECOMBINASE"/>
    <property type="match status" value="1"/>
</dbReference>
<keyword evidence="1" id="KW-0233">DNA recombination</keyword>
<evidence type="ECO:0000313" key="3">
    <source>
        <dbReference type="EMBL" id="ADL02854.1"/>
    </source>
</evidence>